<protein>
    <submittedName>
        <fullName evidence="2">Uncharacterized protein</fullName>
    </submittedName>
</protein>
<reference evidence="2 3" key="1">
    <citation type="submission" date="2018-05" db="EMBL/GenBank/DDBJ databases">
        <title>Genomic Encyclopedia of Type Strains, Phase III (KMG-III): the genomes of soil and plant-associated and newly described type strains.</title>
        <authorList>
            <person name="Whitman W."/>
        </authorList>
    </citation>
    <scope>NUCLEOTIDE SEQUENCE [LARGE SCALE GENOMIC DNA]</scope>
    <source>
        <strain evidence="2 3">CECT 5696</strain>
    </source>
</reference>
<keyword evidence="3" id="KW-1185">Reference proteome</keyword>
<name>A0A2V2YM21_9BACL</name>
<sequence length="171" mass="19555">MSNTQVRLTVFVAASLFIALLYLVISRVEHHETYKHLNQHLDAAGVRFHQTEDEVVAKLGEGEYMEGFGGHGRDYKDYGIRISIPTDKNSLMFGRVDAVECYGSDCSLYGIKKGDAIKKAEAAFLDQNYSETFDQGYSFENGEYVILLQGYEQVESFTVFFRDEDLRNRDY</sequence>
<evidence type="ECO:0000313" key="3">
    <source>
        <dbReference type="Proteomes" id="UP000246635"/>
    </source>
</evidence>
<dbReference type="OrthoDB" id="2632309at2"/>
<keyword evidence="1" id="KW-1133">Transmembrane helix</keyword>
<proteinExistence type="predicted"/>
<evidence type="ECO:0000256" key="1">
    <source>
        <dbReference type="SAM" id="Phobius"/>
    </source>
</evidence>
<comment type="caution">
    <text evidence="2">The sequence shown here is derived from an EMBL/GenBank/DDBJ whole genome shotgun (WGS) entry which is preliminary data.</text>
</comment>
<evidence type="ECO:0000313" key="2">
    <source>
        <dbReference type="EMBL" id="PWV94528.1"/>
    </source>
</evidence>
<gene>
    <name evidence="2" type="ORF">DFQ01_13093</name>
</gene>
<dbReference type="RefSeq" id="WP_110046749.1">
    <property type="nucleotide sequence ID" value="NZ_CP054612.1"/>
</dbReference>
<accession>A0A2V2YM21</accession>
<dbReference type="AlphaFoldDB" id="A0A2V2YM21"/>
<keyword evidence="1" id="KW-0472">Membrane</keyword>
<keyword evidence="1" id="KW-0812">Transmembrane</keyword>
<dbReference type="EMBL" id="QGTQ01000030">
    <property type="protein sequence ID" value="PWV94528.1"/>
    <property type="molecule type" value="Genomic_DNA"/>
</dbReference>
<organism evidence="2 3">
    <name type="scientific">Paenibacillus cellulosilyticus</name>
    <dbReference type="NCBI Taxonomy" id="375489"/>
    <lineage>
        <taxon>Bacteria</taxon>
        <taxon>Bacillati</taxon>
        <taxon>Bacillota</taxon>
        <taxon>Bacilli</taxon>
        <taxon>Bacillales</taxon>
        <taxon>Paenibacillaceae</taxon>
        <taxon>Paenibacillus</taxon>
    </lineage>
</organism>
<feature type="transmembrane region" description="Helical" evidence="1">
    <location>
        <begin position="6"/>
        <end position="25"/>
    </location>
</feature>
<dbReference type="Proteomes" id="UP000246635">
    <property type="component" value="Unassembled WGS sequence"/>
</dbReference>